<gene>
    <name evidence="1" type="ORF">SKAU_G00061630</name>
</gene>
<dbReference type="EMBL" id="JAINUF010000002">
    <property type="protein sequence ID" value="KAJ8375583.1"/>
    <property type="molecule type" value="Genomic_DNA"/>
</dbReference>
<keyword evidence="2" id="KW-1185">Reference proteome</keyword>
<comment type="caution">
    <text evidence="1">The sequence shown here is derived from an EMBL/GenBank/DDBJ whole genome shotgun (WGS) entry which is preliminary data.</text>
</comment>
<dbReference type="AlphaFoldDB" id="A0A9Q1G5V0"/>
<protein>
    <submittedName>
        <fullName evidence="1">Uncharacterized protein</fullName>
    </submittedName>
</protein>
<accession>A0A9Q1G5V0</accession>
<dbReference type="Proteomes" id="UP001152622">
    <property type="component" value="Chromosome 2"/>
</dbReference>
<organism evidence="1 2">
    <name type="scientific">Synaphobranchus kaupii</name>
    <name type="common">Kaup's arrowtooth eel</name>
    <dbReference type="NCBI Taxonomy" id="118154"/>
    <lineage>
        <taxon>Eukaryota</taxon>
        <taxon>Metazoa</taxon>
        <taxon>Chordata</taxon>
        <taxon>Craniata</taxon>
        <taxon>Vertebrata</taxon>
        <taxon>Euteleostomi</taxon>
        <taxon>Actinopterygii</taxon>
        <taxon>Neopterygii</taxon>
        <taxon>Teleostei</taxon>
        <taxon>Anguilliformes</taxon>
        <taxon>Synaphobranchidae</taxon>
        <taxon>Synaphobranchus</taxon>
    </lineage>
</organism>
<evidence type="ECO:0000313" key="2">
    <source>
        <dbReference type="Proteomes" id="UP001152622"/>
    </source>
</evidence>
<sequence>MSASAFCFLQARELGTAYICQCCGAVRWTTGPGKGLNCWPHYPEYGDTSPSSGNHTVLWINQAAALVRRRKVLGVRFGRIGLQPPVGGWQTRAFIRCEQQSVCGGEHRRNVVSCQGWGLPGWAGQGRGVRSLGPWTGCSRLPSITPPREAVVRPLREVYGASWCHSGSAGAKAKAVWWEAGRQGTDPGARNCSRISREARRMRAQAGRAGTSSQSG</sequence>
<evidence type="ECO:0000313" key="1">
    <source>
        <dbReference type="EMBL" id="KAJ8375583.1"/>
    </source>
</evidence>
<reference evidence="1" key="1">
    <citation type="journal article" date="2023" name="Science">
        <title>Genome structures resolve the early diversification of teleost fishes.</title>
        <authorList>
            <person name="Parey E."/>
            <person name="Louis A."/>
            <person name="Montfort J."/>
            <person name="Bouchez O."/>
            <person name="Roques C."/>
            <person name="Iampietro C."/>
            <person name="Lluch J."/>
            <person name="Castinel A."/>
            <person name="Donnadieu C."/>
            <person name="Desvignes T."/>
            <person name="Floi Bucao C."/>
            <person name="Jouanno E."/>
            <person name="Wen M."/>
            <person name="Mejri S."/>
            <person name="Dirks R."/>
            <person name="Jansen H."/>
            <person name="Henkel C."/>
            <person name="Chen W.J."/>
            <person name="Zahm M."/>
            <person name="Cabau C."/>
            <person name="Klopp C."/>
            <person name="Thompson A.W."/>
            <person name="Robinson-Rechavi M."/>
            <person name="Braasch I."/>
            <person name="Lecointre G."/>
            <person name="Bobe J."/>
            <person name="Postlethwait J.H."/>
            <person name="Berthelot C."/>
            <person name="Roest Crollius H."/>
            <person name="Guiguen Y."/>
        </authorList>
    </citation>
    <scope>NUCLEOTIDE SEQUENCE</scope>
    <source>
        <strain evidence="1">WJC10195</strain>
    </source>
</reference>
<name>A0A9Q1G5V0_SYNKA</name>
<proteinExistence type="predicted"/>